<dbReference type="EMBL" id="CAJVQC010159981">
    <property type="protein sequence ID" value="CAG8848278.1"/>
    <property type="molecule type" value="Genomic_DNA"/>
</dbReference>
<evidence type="ECO:0000313" key="1">
    <source>
        <dbReference type="EMBL" id="CAG8848278.1"/>
    </source>
</evidence>
<dbReference type="Proteomes" id="UP000789920">
    <property type="component" value="Unassembled WGS sequence"/>
</dbReference>
<organism evidence="1 2">
    <name type="scientific">Racocetra persica</name>
    <dbReference type="NCBI Taxonomy" id="160502"/>
    <lineage>
        <taxon>Eukaryota</taxon>
        <taxon>Fungi</taxon>
        <taxon>Fungi incertae sedis</taxon>
        <taxon>Mucoromycota</taxon>
        <taxon>Glomeromycotina</taxon>
        <taxon>Glomeromycetes</taxon>
        <taxon>Diversisporales</taxon>
        <taxon>Gigasporaceae</taxon>
        <taxon>Racocetra</taxon>
    </lineage>
</organism>
<keyword evidence="2" id="KW-1185">Reference proteome</keyword>
<protein>
    <submittedName>
        <fullName evidence="1">9935_t:CDS:1</fullName>
    </submittedName>
</protein>
<accession>A0ACA9ST23</accession>
<evidence type="ECO:0000313" key="2">
    <source>
        <dbReference type="Proteomes" id="UP000789920"/>
    </source>
</evidence>
<gene>
    <name evidence="1" type="ORF">RPERSI_LOCUS35037</name>
</gene>
<proteinExistence type="predicted"/>
<name>A0ACA9ST23_9GLOM</name>
<feature type="non-terminal residue" evidence="1">
    <location>
        <position position="116"/>
    </location>
</feature>
<reference evidence="1" key="1">
    <citation type="submission" date="2021-06" db="EMBL/GenBank/DDBJ databases">
        <authorList>
            <person name="Kallberg Y."/>
            <person name="Tangrot J."/>
            <person name="Rosling A."/>
        </authorList>
    </citation>
    <scope>NUCLEOTIDE SEQUENCE</scope>
    <source>
        <strain evidence="1">MA461A</strain>
    </source>
</reference>
<sequence length="116" mass="13250">MQTITLDNATSNDVAVSELIRHILQDSIDIEDEVFHNRCLAHILNLIVKDGLKKISEGIKMIRGCVKAIHTSPKWRQIFVDACEYESVRVKILPLDCETRWNSTFLMLQSAIELKA</sequence>
<comment type="caution">
    <text evidence="1">The sequence shown here is derived from an EMBL/GenBank/DDBJ whole genome shotgun (WGS) entry which is preliminary data.</text>
</comment>